<dbReference type="EMBL" id="BAABME010004699">
    <property type="protein sequence ID" value="GAA0163262.1"/>
    <property type="molecule type" value="Genomic_DNA"/>
</dbReference>
<feature type="region of interest" description="Disordered" evidence="1">
    <location>
        <begin position="38"/>
        <end position="68"/>
    </location>
</feature>
<dbReference type="PANTHER" id="PTHR35488:SF2">
    <property type="entry name" value="OS05G0358900 PROTEIN"/>
    <property type="match status" value="1"/>
</dbReference>
<name>A0AAV3QJP8_LITER</name>
<reference evidence="2 3" key="1">
    <citation type="submission" date="2024-01" db="EMBL/GenBank/DDBJ databases">
        <title>The complete chloroplast genome sequence of Lithospermum erythrorhizon: insights into the phylogenetic relationship among Boraginaceae species and the maternal lineages of purple gromwells.</title>
        <authorList>
            <person name="Okada T."/>
            <person name="Watanabe K."/>
        </authorList>
    </citation>
    <scope>NUCLEOTIDE SEQUENCE [LARGE SCALE GENOMIC DNA]</scope>
</reference>
<evidence type="ECO:0000313" key="2">
    <source>
        <dbReference type="EMBL" id="GAA0163262.1"/>
    </source>
</evidence>
<keyword evidence="3" id="KW-1185">Reference proteome</keyword>
<protein>
    <submittedName>
        <fullName evidence="2">Uncharacterized protein</fullName>
    </submittedName>
</protein>
<feature type="compositionally biased region" description="Basic and acidic residues" evidence="1">
    <location>
        <begin position="38"/>
        <end position="49"/>
    </location>
</feature>
<sequence length="175" mass="20095">MASKAPIFPINEPHHFSDYGFDPQIGYFQALEEARKQKREASRSIDTLHFKLPKPKSRDDPSRKIKKNKKRWWKNALHFIKSKWTPLHDDKNNTYSSSLGGSISAPVYIIESRSGSTTPYITTSRPTSGRPLAGTMTPTRRGEMEVPYINLKEVNMDYNHHQRMSTSSVPIYLVT</sequence>
<evidence type="ECO:0000256" key="1">
    <source>
        <dbReference type="SAM" id="MobiDB-lite"/>
    </source>
</evidence>
<gene>
    <name evidence="2" type="ORF">LIER_19171</name>
</gene>
<feature type="region of interest" description="Disordered" evidence="1">
    <location>
        <begin position="118"/>
        <end position="138"/>
    </location>
</feature>
<dbReference type="Proteomes" id="UP001454036">
    <property type="component" value="Unassembled WGS sequence"/>
</dbReference>
<accession>A0AAV3QJP8</accession>
<organism evidence="2 3">
    <name type="scientific">Lithospermum erythrorhizon</name>
    <name type="common">Purple gromwell</name>
    <name type="synonym">Lithospermum officinale var. erythrorhizon</name>
    <dbReference type="NCBI Taxonomy" id="34254"/>
    <lineage>
        <taxon>Eukaryota</taxon>
        <taxon>Viridiplantae</taxon>
        <taxon>Streptophyta</taxon>
        <taxon>Embryophyta</taxon>
        <taxon>Tracheophyta</taxon>
        <taxon>Spermatophyta</taxon>
        <taxon>Magnoliopsida</taxon>
        <taxon>eudicotyledons</taxon>
        <taxon>Gunneridae</taxon>
        <taxon>Pentapetalae</taxon>
        <taxon>asterids</taxon>
        <taxon>lamiids</taxon>
        <taxon>Boraginales</taxon>
        <taxon>Boraginaceae</taxon>
        <taxon>Boraginoideae</taxon>
        <taxon>Lithospermeae</taxon>
        <taxon>Lithospermum</taxon>
    </lineage>
</organism>
<dbReference type="AlphaFoldDB" id="A0AAV3QJP8"/>
<proteinExistence type="predicted"/>
<feature type="compositionally biased region" description="Polar residues" evidence="1">
    <location>
        <begin position="118"/>
        <end position="127"/>
    </location>
</feature>
<comment type="caution">
    <text evidence="2">The sequence shown here is derived from an EMBL/GenBank/DDBJ whole genome shotgun (WGS) entry which is preliminary data.</text>
</comment>
<dbReference type="PANTHER" id="PTHR35488">
    <property type="entry name" value="OS05G0358900 PROTEIN-RELATED"/>
    <property type="match status" value="1"/>
</dbReference>
<evidence type="ECO:0000313" key="3">
    <source>
        <dbReference type="Proteomes" id="UP001454036"/>
    </source>
</evidence>